<evidence type="ECO:0000256" key="2">
    <source>
        <dbReference type="SAM" id="SignalP"/>
    </source>
</evidence>
<organism evidence="4 5">
    <name type="scientific">Rhizobium wuzhouense</name>
    <dbReference type="NCBI Taxonomy" id="1986026"/>
    <lineage>
        <taxon>Bacteria</taxon>
        <taxon>Pseudomonadati</taxon>
        <taxon>Pseudomonadota</taxon>
        <taxon>Alphaproteobacteria</taxon>
        <taxon>Hyphomicrobiales</taxon>
        <taxon>Rhizobiaceae</taxon>
        <taxon>Rhizobium/Agrobacterium group</taxon>
        <taxon>Rhizobium</taxon>
    </lineage>
</organism>
<evidence type="ECO:0000256" key="1">
    <source>
        <dbReference type="ARBA" id="ARBA00006865"/>
    </source>
</evidence>
<comment type="similarity">
    <text evidence="1">Belongs to the glycosyl hydrolase 16 family.</text>
</comment>
<protein>
    <submittedName>
        <fullName evidence="4">Glycoside hydrolase</fullName>
    </submittedName>
</protein>
<accession>A0ABX5NP32</accession>
<dbReference type="Proteomes" id="UP000247536">
    <property type="component" value="Unassembled WGS sequence"/>
</dbReference>
<dbReference type="GO" id="GO:0016787">
    <property type="term" value="F:hydrolase activity"/>
    <property type="evidence" value="ECO:0007669"/>
    <property type="project" value="UniProtKB-KW"/>
</dbReference>
<evidence type="ECO:0000313" key="5">
    <source>
        <dbReference type="Proteomes" id="UP000247536"/>
    </source>
</evidence>
<feature type="chain" id="PRO_5046877010" evidence="2">
    <location>
        <begin position="19"/>
        <end position="276"/>
    </location>
</feature>
<dbReference type="Gene3D" id="2.60.120.200">
    <property type="match status" value="1"/>
</dbReference>
<dbReference type="PROSITE" id="PS51762">
    <property type="entry name" value="GH16_2"/>
    <property type="match status" value="1"/>
</dbReference>
<keyword evidence="5" id="KW-1185">Reference proteome</keyword>
<keyword evidence="2" id="KW-0732">Signal</keyword>
<dbReference type="CDD" id="cd08023">
    <property type="entry name" value="GH16_laminarinase_like"/>
    <property type="match status" value="1"/>
</dbReference>
<dbReference type="Pfam" id="PF00722">
    <property type="entry name" value="Glyco_hydro_16"/>
    <property type="match status" value="1"/>
</dbReference>
<comment type="caution">
    <text evidence="4">The sequence shown here is derived from an EMBL/GenBank/DDBJ whole genome shotgun (WGS) entry which is preliminary data.</text>
</comment>
<name>A0ABX5NP32_9HYPH</name>
<gene>
    <name evidence="4" type="ORF">DMY87_14020</name>
</gene>
<sequence length="276" mass="30547">MAIYRLHNLLCFASFAVAAPAAGAQEAKIPTGYKLVWSDEFDGAGLPDPGKWAYDTEANTSGWYNNEKQYYAAERPENARVNNGNLTITARKERLKSASDYGGQNYTSTRLVTRGKAAWTYGHFAIRARLPCGRGTWPAFWMLGPGEIPWPENGEIDIMEQVGSAPDKIKGTIHTKATAGTFGVGSETIVSDACRRFHVYTMTWTPAEISIGVNGRSYFTYKNSHEGSSSWPFDSPHFLLLNLAIGGDMAGEIDDTIFPVSMEIDYVRVYQKQFAQ</sequence>
<feature type="domain" description="GH16" evidence="3">
    <location>
        <begin position="22"/>
        <end position="275"/>
    </location>
</feature>
<dbReference type="InterPro" id="IPR050546">
    <property type="entry name" value="Glycosyl_Hydrlase_16"/>
</dbReference>
<dbReference type="SUPFAM" id="SSF49899">
    <property type="entry name" value="Concanavalin A-like lectins/glucanases"/>
    <property type="match status" value="1"/>
</dbReference>
<dbReference type="InterPro" id="IPR000757">
    <property type="entry name" value="Beta-glucanase-like"/>
</dbReference>
<dbReference type="InterPro" id="IPR013320">
    <property type="entry name" value="ConA-like_dom_sf"/>
</dbReference>
<evidence type="ECO:0000313" key="4">
    <source>
        <dbReference type="EMBL" id="PYB72271.1"/>
    </source>
</evidence>
<proteinExistence type="inferred from homology"/>
<dbReference type="PANTHER" id="PTHR10963:SF55">
    <property type="entry name" value="GLYCOSIDE HYDROLASE FAMILY 16 PROTEIN"/>
    <property type="match status" value="1"/>
</dbReference>
<reference evidence="4 5" key="1">
    <citation type="submission" date="2018-06" db="EMBL/GenBank/DDBJ databases">
        <title>Rhizobium wuzhouense sp. nov., isolated from roots of Oryza officinalis.</title>
        <authorList>
            <person name="Yuan T."/>
        </authorList>
    </citation>
    <scope>NUCLEOTIDE SEQUENCE [LARGE SCALE GENOMIC DNA]</scope>
    <source>
        <strain evidence="4 5">W44</strain>
    </source>
</reference>
<dbReference type="RefSeq" id="WP_110792276.1">
    <property type="nucleotide sequence ID" value="NZ_QJRY01000005.1"/>
</dbReference>
<keyword evidence="4" id="KW-0378">Hydrolase</keyword>
<evidence type="ECO:0000259" key="3">
    <source>
        <dbReference type="PROSITE" id="PS51762"/>
    </source>
</evidence>
<feature type="signal peptide" evidence="2">
    <location>
        <begin position="1"/>
        <end position="18"/>
    </location>
</feature>
<dbReference type="PANTHER" id="PTHR10963">
    <property type="entry name" value="GLYCOSYL HYDROLASE-RELATED"/>
    <property type="match status" value="1"/>
</dbReference>
<dbReference type="EMBL" id="QJRY01000005">
    <property type="protein sequence ID" value="PYB72271.1"/>
    <property type="molecule type" value="Genomic_DNA"/>
</dbReference>